<evidence type="ECO:0000259" key="3">
    <source>
        <dbReference type="Pfam" id="PF10400"/>
    </source>
</evidence>
<feature type="region of interest" description="Disordered" evidence="1">
    <location>
        <begin position="151"/>
        <end position="172"/>
    </location>
</feature>
<feature type="domain" description="Transcription regulator PadR C-terminal" evidence="3">
    <location>
        <begin position="100"/>
        <end position="205"/>
    </location>
</feature>
<dbReference type="SUPFAM" id="SSF46785">
    <property type="entry name" value="Winged helix' DNA-binding domain"/>
    <property type="match status" value="1"/>
</dbReference>
<organism evidence="4 5">
    <name type="scientific">Corynebacterium glyciniphilum AJ 3170</name>
    <dbReference type="NCBI Taxonomy" id="1404245"/>
    <lineage>
        <taxon>Bacteria</taxon>
        <taxon>Bacillati</taxon>
        <taxon>Actinomycetota</taxon>
        <taxon>Actinomycetes</taxon>
        <taxon>Mycobacteriales</taxon>
        <taxon>Corynebacteriaceae</taxon>
        <taxon>Corynebacterium</taxon>
    </lineage>
</organism>
<proteinExistence type="predicted"/>
<dbReference type="InterPro" id="IPR005149">
    <property type="entry name" value="Tscrpt_reg_PadR_N"/>
</dbReference>
<dbReference type="InterPro" id="IPR036390">
    <property type="entry name" value="WH_DNA-bd_sf"/>
</dbReference>
<accession>X5DT80</accession>
<dbReference type="Proteomes" id="UP000023703">
    <property type="component" value="Chromosome"/>
</dbReference>
<evidence type="ECO:0000259" key="2">
    <source>
        <dbReference type="Pfam" id="PF03551"/>
    </source>
</evidence>
<name>X5DT80_9CORY</name>
<dbReference type="AlphaFoldDB" id="X5DT80"/>
<evidence type="ECO:0000313" key="4">
    <source>
        <dbReference type="EMBL" id="AHW63857.1"/>
    </source>
</evidence>
<dbReference type="PANTHER" id="PTHR43252">
    <property type="entry name" value="TRANSCRIPTIONAL REGULATOR YQJI"/>
    <property type="match status" value="1"/>
</dbReference>
<dbReference type="STRING" id="1404245.CGLY_07060"/>
<feature type="domain" description="Transcription regulator PadR N-terminal" evidence="2">
    <location>
        <begin position="18"/>
        <end position="88"/>
    </location>
</feature>
<dbReference type="Pfam" id="PF03551">
    <property type="entry name" value="PadR"/>
    <property type="match status" value="1"/>
</dbReference>
<sequence>MTWITLTGMALEHAIMISLAERPGTGYELGRQFATSLGHFWPATRQQIYRTLARLHDDGLVTCRDVAQDGRPDKKIYTLSPAGRTALRSWISDPSELMKIRDDLSVKIRGAEHGDLDDLLADIGRHRDAHEERLRLYRSYERTQFPEVAEAAEAADSPDVPGSPGATGTGRALTGRRLHQHLVLRLGIRLEDSFVDWCTEVFDALTHDDREGQ</sequence>
<dbReference type="Gene3D" id="6.10.140.190">
    <property type="match status" value="1"/>
</dbReference>
<dbReference type="PANTHER" id="PTHR43252:SF4">
    <property type="entry name" value="TRANSCRIPTIONAL REGULATORY PROTEIN"/>
    <property type="match status" value="1"/>
</dbReference>
<dbReference type="EMBL" id="CP006842">
    <property type="protein sequence ID" value="AHW63857.1"/>
    <property type="molecule type" value="Genomic_DNA"/>
</dbReference>
<dbReference type="Gene3D" id="1.10.10.10">
    <property type="entry name" value="Winged helix-like DNA-binding domain superfamily/Winged helix DNA-binding domain"/>
    <property type="match status" value="1"/>
</dbReference>
<reference evidence="4 5" key="1">
    <citation type="journal article" date="2015" name="Int. J. Syst. Evol. Microbiol.">
        <title>Revisiting Corynebacterium glyciniphilum (ex Kubota et al., 1972) sp. nov., nom. rev., isolated from putrefied banana.</title>
        <authorList>
            <person name="Al-Dilaimi A."/>
            <person name="Bednarz H."/>
            <person name="Lomker A."/>
            <person name="Niehaus K."/>
            <person name="Kalinowski J."/>
            <person name="Ruckert C."/>
        </authorList>
    </citation>
    <scope>NUCLEOTIDE SEQUENCE [LARGE SCALE GENOMIC DNA]</scope>
    <source>
        <strain evidence="4">AJ 3170</strain>
    </source>
</reference>
<protein>
    <submittedName>
        <fullName evidence="4">Transcriptional regulator, PadR-family</fullName>
    </submittedName>
</protein>
<dbReference type="eggNOG" id="COG1695">
    <property type="taxonomic scope" value="Bacteria"/>
</dbReference>
<evidence type="ECO:0000256" key="1">
    <source>
        <dbReference type="SAM" id="MobiDB-lite"/>
    </source>
</evidence>
<dbReference type="InterPro" id="IPR018309">
    <property type="entry name" value="Tscrpt_reg_PadR_C"/>
</dbReference>
<dbReference type="KEGG" id="cgy:CGLY_07060"/>
<dbReference type="HOGENOM" id="CLU_089258_1_4_11"/>
<evidence type="ECO:0000313" key="5">
    <source>
        <dbReference type="Proteomes" id="UP000023703"/>
    </source>
</evidence>
<keyword evidence="5" id="KW-1185">Reference proteome</keyword>
<dbReference type="InterPro" id="IPR036388">
    <property type="entry name" value="WH-like_DNA-bd_sf"/>
</dbReference>
<gene>
    <name evidence="4" type="ORF">CGLY_07060</name>
</gene>
<dbReference type="Pfam" id="PF10400">
    <property type="entry name" value="Vir_act_alpha_C"/>
    <property type="match status" value="1"/>
</dbReference>